<name>A0A4R2IF88_9GAMM</name>
<evidence type="ECO:0000313" key="3">
    <source>
        <dbReference type="Proteomes" id="UP000294862"/>
    </source>
</evidence>
<dbReference type="PANTHER" id="PTHR47495:SF2">
    <property type="entry name" value="ALDEHYDE DEHYDROGENASE"/>
    <property type="match status" value="1"/>
</dbReference>
<dbReference type="InterPro" id="IPR012368">
    <property type="entry name" value="OxRdtase_Mopterin-bd_su_IorB"/>
</dbReference>
<dbReference type="InterPro" id="IPR046867">
    <property type="entry name" value="AldOxase/xan_DH_MoCoBD2"/>
</dbReference>
<dbReference type="EMBL" id="SLWQ01000001">
    <property type="protein sequence ID" value="TCO43381.1"/>
    <property type="molecule type" value="Genomic_DNA"/>
</dbReference>
<dbReference type="AlphaFoldDB" id="A0A4R2IF88"/>
<gene>
    <name evidence="2" type="ORF">EV148_101805</name>
</gene>
<evidence type="ECO:0000313" key="2">
    <source>
        <dbReference type="EMBL" id="TCO43381.1"/>
    </source>
</evidence>
<dbReference type="InterPro" id="IPR052516">
    <property type="entry name" value="N-heterocyclic_Hydroxylase"/>
</dbReference>
<organism evidence="2 3">
    <name type="scientific">Dokdonella fugitiva</name>
    <dbReference type="NCBI Taxonomy" id="328517"/>
    <lineage>
        <taxon>Bacteria</taxon>
        <taxon>Pseudomonadati</taxon>
        <taxon>Pseudomonadota</taxon>
        <taxon>Gammaproteobacteria</taxon>
        <taxon>Lysobacterales</taxon>
        <taxon>Rhodanobacteraceae</taxon>
        <taxon>Dokdonella</taxon>
    </lineage>
</organism>
<comment type="caution">
    <text evidence="2">The sequence shown here is derived from an EMBL/GenBank/DDBJ whole genome shotgun (WGS) entry which is preliminary data.</text>
</comment>
<dbReference type="RefSeq" id="WP_199222708.1">
    <property type="nucleotide sequence ID" value="NZ_SLWQ01000001.1"/>
</dbReference>
<protein>
    <submittedName>
        <fullName evidence="2">Isoquinoline 1-oxidoreductase beta subunit</fullName>
    </submittedName>
</protein>
<accession>A0A4R2IF88</accession>
<dbReference type="Gene3D" id="3.90.1170.50">
    <property type="entry name" value="Aldehyde oxidase/xanthine dehydrogenase, a/b hammerhead"/>
    <property type="match status" value="1"/>
</dbReference>
<reference evidence="2 3" key="1">
    <citation type="journal article" date="2015" name="Stand. Genomic Sci.">
        <title>Genomic Encyclopedia of Bacterial and Archaeal Type Strains, Phase III: the genomes of soil and plant-associated and newly described type strains.</title>
        <authorList>
            <person name="Whitman W.B."/>
            <person name="Woyke T."/>
            <person name="Klenk H.P."/>
            <person name="Zhou Y."/>
            <person name="Lilburn T.G."/>
            <person name="Beck B.J."/>
            <person name="De Vos P."/>
            <person name="Vandamme P."/>
            <person name="Eisen J.A."/>
            <person name="Garrity G."/>
            <person name="Hugenholtz P."/>
            <person name="Kyrpides N.C."/>
        </authorList>
    </citation>
    <scope>NUCLEOTIDE SEQUENCE [LARGE SCALE GENOMIC DNA]</scope>
    <source>
        <strain evidence="2 3">A3</strain>
    </source>
</reference>
<dbReference type="GO" id="GO:0016491">
    <property type="term" value="F:oxidoreductase activity"/>
    <property type="evidence" value="ECO:0007669"/>
    <property type="project" value="InterPro"/>
</dbReference>
<dbReference type="InterPro" id="IPR006311">
    <property type="entry name" value="TAT_signal"/>
</dbReference>
<proteinExistence type="predicted"/>
<sequence>MWREGMQLPGSLQSTAATPSGLTRRAFVKSAAAGLVVACFVPHAARRAFAAEPAAGAKAPVSPNAFIRIAPDDSVTILLKHSEMGQGVWTSLPMVVAEELGCDWNRVRVEHAPAAPEYAHTAFGMQMTGGSTSTWESFDQLRTAGAMARELLVAAAAAKLGAKPADCRVDNGHVVHGKRRIRYGEVAEAAAKLPMPAGVTLKEPKDWTLIGKPTRRLDSKAKTTGTAEFGIDVKRPDMAVALVARAPVFGAKLKTFDATKAKAVAGVLDVVEVPSGVAVLGTHFWAAKQGRDALVLEWDEGAFAQASTASLREEYRKLAATPGATAKAAGDAEAALKGAKDVIEAEYEVPFLAHAPMEPLNCTVAIGADGCDVWTGTQFQSVDQMNVAKALGIEPGQVRIHTTFLGGGFGRRANPASDFIVEAALVAKAAKRTVKVIWTREDDIHGGYYRPMWLSRLRATLGPDGKPVAWAHTLVGQSILAGTPFEPMMVRDGVDATSVEGAADSPYLVAIPVHRVDLHSPKSPVTVLWWRSVGHSHTGFVVESFIDELAHAAKQDPLEYRRALLPKDARERRALDLAAEKFGWGKPLPQGHAAGIAVHQSFGSYVAQVAEVSVEDGKVRVHRVVCAIDCGPVVNPLTVEAQMQSGIVYGLSAALHGELTLKNGRVEQNNFNDYVALRLPEMPKVEVHIVPSTDRMGGCGEPGTPPIAPAVGNALFALAGKRLRSLPFRMV</sequence>
<dbReference type="InterPro" id="IPR037165">
    <property type="entry name" value="AldOxase/xan_DH_Mopterin-bd_sf"/>
</dbReference>
<dbReference type="Gene3D" id="3.30.365.10">
    <property type="entry name" value="Aldehyde oxidase/xanthine dehydrogenase, molybdopterin binding domain"/>
    <property type="match status" value="5"/>
</dbReference>
<dbReference type="InterPro" id="IPR008274">
    <property type="entry name" value="AldOxase/xan_DH_MoCoBD1"/>
</dbReference>
<dbReference type="PIRSF" id="PIRSF036389">
    <property type="entry name" value="IOR_B"/>
    <property type="match status" value="1"/>
</dbReference>
<feature type="domain" description="Aldehyde oxidase/xanthine dehydrogenase a/b hammerhead" evidence="1">
    <location>
        <begin position="224"/>
        <end position="302"/>
    </location>
</feature>
<dbReference type="InterPro" id="IPR000674">
    <property type="entry name" value="Ald_Oxase/Xan_DH_a/b"/>
</dbReference>
<dbReference type="Proteomes" id="UP000294862">
    <property type="component" value="Unassembled WGS sequence"/>
</dbReference>
<evidence type="ECO:0000259" key="1">
    <source>
        <dbReference type="SMART" id="SM01008"/>
    </source>
</evidence>
<dbReference type="SUPFAM" id="SSF56003">
    <property type="entry name" value="Molybdenum cofactor-binding domain"/>
    <property type="match status" value="2"/>
</dbReference>
<dbReference type="Pfam" id="PF20256">
    <property type="entry name" value="MoCoBD_2"/>
    <property type="match status" value="2"/>
</dbReference>
<dbReference type="SMART" id="SM01008">
    <property type="entry name" value="Ald_Xan_dh_C"/>
    <property type="match status" value="1"/>
</dbReference>
<keyword evidence="3" id="KW-1185">Reference proteome</keyword>
<dbReference type="Pfam" id="PF02738">
    <property type="entry name" value="MoCoBD_1"/>
    <property type="match status" value="1"/>
</dbReference>
<dbReference type="PROSITE" id="PS51318">
    <property type="entry name" value="TAT"/>
    <property type="match status" value="1"/>
</dbReference>
<dbReference type="PANTHER" id="PTHR47495">
    <property type="entry name" value="ALDEHYDE DEHYDROGENASE"/>
    <property type="match status" value="1"/>
</dbReference>